<dbReference type="PROSITE" id="PS51375">
    <property type="entry name" value="PPR"/>
    <property type="match status" value="1"/>
</dbReference>
<evidence type="ECO:0000313" key="7">
    <source>
        <dbReference type="EMBL" id="KIP12704.1"/>
    </source>
</evidence>
<dbReference type="HOGENOM" id="CLU_026239_0_0_1"/>
<evidence type="ECO:0008006" key="9">
    <source>
        <dbReference type="Google" id="ProtNLM"/>
    </source>
</evidence>
<gene>
    <name evidence="7" type="ORF">PHLGIDRAFT_9792</name>
</gene>
<dbReference type="STRING" id="745531.A0A0C3P419"/>
<dbReference type="OrthoDB" id="185373at2759"/>
<feature type="compositionally biased region" description="Basic and acidic residues" evidence="6">
    <location>
        <begin position="105"/>
        <end position="117"/>
    </location>
</feature>
<keyword evidence="8" id="KW-1185">Reference proteome</keyword>
<dbReference type="EMBL" id="KN840438">
    <property type="protein sequence ID" value="KIP12704.1"/>
    <property type="molecule type" value="Genomic_DNA"/>
</dbReference>
<evidence type="ECO:0000256" key="6">
    <source>
        <dbReference type="SAM" id="MobiDB-lite"/>
    </source>
</evidence>
<evidence type="ECO:0000256" key="3">
    <source>
        <dbReference type="ARBA" id="ARBA00044493"/>
    </source>
</evidence>
<keyword evidence="2" id="KW-0677">Repeat</keyword>
<dbReference type="InterPro" id="IPR002885">
    <property type="entry name" value="PPR_rpt"/>
</dbReference>
<feature type="region of interest" description="Disordered" evidence="6">
    <location>
        <begin position="25"/>
        <end position="120"/>
    </location>
</feature>
<dbReference type="Proteomes" id="UP000053257">
    <property type="component" value="Unassembled WGS sequence"/>
</dbReference>
<comment type="subunit">
    <text evidence="4">Binds to mitochondrial small subunit 15S rRNA.</text>
</comment>
<evidence type="ECO:0000256" key="5">
    <source>
        <dbReference type="PROSITE-ProRule" id="PRU00708"/>
    </source>
</evidence>
<evidence type="ECO:0000256" key="1">
    <source>
        <dbReference type="ARBA" id="ARBA00006192"/>
    </source>
</evidence>
<dbReference type="AlphaFoldDB" id="A0A0C3P419"/>
<comment type="function">
    <text evidence="3">Regulates mitochondrial small subunit maturation by controlling 15S rRNA 5'-end processing. Localizes to the 5' precursor of the 15S rRNA in a position that is subsequently occupied by mS47 in the mature yeast mtSSU. Uses structure and sequence-specific RNA recognition, binding to a single-stranded region of the precursor and specifically recognizing bases -6 to -1. The exchange of Ccm1 for mS47 is coupled to the irreversible removal of precursor rRNA that is accompanied by conformational changes of the mitoribosomal proteins uS5m and mS26. These conformational changes signal completion of 5'-end rRNA processing through protection of the mature 5'-end of the 15S rRNA and stabilization of mS47. The removal of the 5' precursor together with the dissociation of Ccm1 may be catalyzed by the 5'-3' exoribonuclease Pet127. Involved in the specific removal of group I introns in mitochondrial encoded transcripts.</text>
</comment>
<dbReference type="PANTHER" id="PTHR47447:SF17">
    <property type="entry name" value="OS12G0638900 PROTEIN"/>
    <property type="match status" value="1"/>
</dbReference>
<dbReference type="InterPro" id="IPR011990">
    <property type="entry name" value="TPR-like_helical_dom_sf"/>
</dbReference>
<protein>
    <recommendedName>
        <fullName evidence="9">Pentacotripeptide-repeat region of PRORP domain-containing protein</fullName>
    </recommendedName>
</protein>
<evidence type="ECO:0000313" key="8">
    <source>
        <dbReference type="Proteomes" id="UP000053257"/>
    </source>
</evidence>
<organism evidence="7 8">
    <name type="scientific">Phlebiopsis gigantea (strain 11061_1 CR5-6)</name>
    <name type="common">White-rot fungus</name>
    <name type="synonym">Peniophora gigantea</name>
    <dbReference type="NCBI Taxonomy" id="745531"/>
    <lineage>
        <taxon>Eukaryota</taxon>
        <taxon>Fungi</taxon>
        <taxon>Dikarya</taxon>
        <taxon>Basidiomycota</taxon>
        <taxon>Agaricomycotina</taxon>
        <taxon>Agaricomycetes</taxon>
        <taxon>Polyporales</taxon>
        <taxon>Phanerochaetaceae</taxon>
        <taxon>Phlebiopsis</taxon>
    </lineage>
</organism>
<accession>A0A0C3P419</accession>
<dbReference type="PANTHER" id="PTHR47447">
    <property type="entry name" value="OS03G0856100 PROTEIN"/>
    <property type="match status" value="1"/>
</dbReference>
<dbReference type="Gene3D" id="1.25.40.10">
    <property type="entry name" value="Tetratricopeptide repeat domain"/>
    <property type="match status" value="2"/>
</dbReference>
<evidence type="ECO:0000256" key="4">
    <source>
        <dbReference type="ARBA" id="ARBA00044511"/>
    </source>
</evidence>
<feature type="compositionally biased region" description="Basic and acidic residues" evidence="6">
    <location>
        <begin position="83"/>
        <end position="99"/>
    </location>
</feature>
<dbReference type="Pfam" id="PF13041">
    <property type="entry name" value="PPR_2"/>
    <property type="match status" value="1"/>
</dbReference>
<feature type="repeat" description="PPR" evidence="5">
    <location>
        <begin position="155"/>
        <end position="189"/>
    </location>
</feature>
<proteinExistence type="inferred from homology"/>
<name>A0A0C3P419_PHLG1</name>
<reference evidence="7 8" key="1">
    <citation type="journal article" date="2014" name="PLoS Genet.">
        <title>Analysis of the Phlebiopsis gigantea genome, transcriptome and secretome provides insight into its pioneer colonization strategies of wood.</title>
        <authorList>
            <person name="Hori C."/>
            <person name="Ishida T."/>
            <person name="Igarashi K."/>
            <person name="Samejima M."/>
            <person name="Suzuki H."/>
            <person name="Master E."/>
            <person name="Ferreira P."/>
            <person name="Ruiz-Duenas F.J."/>
            <person name="Held B."/>
            <person name="Canessa P."/>
            <person name="Larrondo L.F."/>
            <person name="Schmoll M."/>
            <person name="Druzhinina I.S."/>
            <person name="Kubicek C.P."/>
            <person name="Gaskell J.A."/>
            <person name="Kersten P."/>
            <person name="St John F."/>
            <person name="Glasner J."/>
            <person name="Sabat G."/>
            <person name="Splinter BonDurant S."/>
            <person name="Syed K."/>
            <person name="Yadav J."/>
            <person name="Mgbeahuruike A.C."/>
            <person name="Kovalchuk A."/>
            <person name="Asiegbu F.O."/>
            <person name="Lackner G."/>
            <person name="Hoffmeister D."/>
            <person name="Rencoret J."/>
            <person name="Gutierrez A."/>
            <person name="Sun H."/>
            <person name="Lindquist E."/>
            <person name="Barry K."/>
            <person name="Riley R."/>
            <person name="Grigoriev I.V."/>
            <person name="Henrissat B."/>
            <person name="Kues U."/>
            <person name="Berka R.M."/>
            <person name="Martinez A.T."/>
            <person name="Covert S.F."/>
            <person name="Blanchette R.A."/>
            <person name="Cullen D."/>
        </authorList>
    </citation>
    <scope>NUCLEOTIDE SEQUENCE [LARGE SCALE GENOMIC DNA]</scope>
    <source>
        <strain evidence="7 8">11061_1 CR5-6</strain>
    </source>
</reference>
<sequence>MLRNAHSTVSQPRTLNALYRALSSSTPCHSAPESESVRPKARSSTTRPYFGKNTDPSSSTTARHSSPTRPSDSKPSKYYANPRRLETRDVPVNKTSERAGKKRWDRKEESSTGRRSEPALLRPAVLSERVKAASRAGLVDEAIALVTNAPLDAQNAIVWNTLLWAVMTNRKYKLAYSLYVDMKRRGFAPNLRTYGTLFQGYAQIEDWTVYTQQLENTYKLWDSYIELVNTHKLQGSDPHEIVSNPTTAYISILGKAGQWQRFFDVYNTISLDGPLLPCVFTYTAVLDALDSRRQLPGFTDAQVYSQNASDAKLIWKQIVKASEKLGFAVDSHLVRSILRLLSRGGPSDHLFAYDIVREYLGLSPPGQPPVKAKIPLNQFLLEPVLNLCVRAQKPSLCLHYLQQAMETEPGVVTGSHCDIALYANAMQAAKGSLSESTRALEIVSWMLTQDALAAVSTRSDTLPLRPRLKTLRLALVACWRGADWENAARIFERLTRYDVSKFADGRRDLHPEDTARLKGRRMEPDVSTMSLLARSALASGDVAHMRQCLRLVGHMGTAILEGKNLNAQEGEHDREVLYHRATYAQAVVDLANAALKTDGAEGYAITGEEKKRWESLKKAAKQQLSQHPEWRHVSPPTLEASSLGSVRGMTAMDAHVDFQMTHRHLKSSNS</sequence>
<evidence type="ECO:0000256" key="2">
    <source>
        <dbReference type="ARBA" id="ARBA00022737"/>
    </source>
</evidence>
<comment type="similarity">
    <text evidence="1">Belongs to the CCM1 family.</text>
</comment>
<feature type="compositionally biased region" description="Polar residues" evidence="6">
    <location>
        <begin position="54"/>
        <end position="70"/>
    </location>
</feature>